<sequence>MKHDKSTMTKPMTSILTKPDINSWTQTNEMLNFFTKIHKDNLLAKTARTNILKEQPRNAEIKYEAPTMDKRIWKLMSPQAKETDKLLSKIAYRSSATLRPLDNTLRAIYDRKPDNDMKLYKHGIMLKLLLKTQGPAYWTPCHISTTLEGNNPSKLFYLNTHHPQEKRKYSVTTLNQSSKKKTLQINSLTRQQKVVRNNNIITKKAVTNLHMSKVIPFWPWAKGQLLLPLQSYAKTGKRVSGRPQLHGSPKTIQQPKLDDKLRREQTPVAERLLSHLINWTKLTGPSWHTYIIKEGYCPEWIVTPPLNYYSPDLHHVVAPDLSGEIQNLLEKRIIEEIT</sequence>
<proteinExistence type="predicted"/>
<organism evidence="1 2">
    <name type="scientific">Gigaspora margarita</name>
    <dbReference type="NCBI Taxonomy" id="4874"/>
    <lineage>
        <taxon>Eukaryota</taxon>
        <taxon>Fungi</taxon>
        <taxon>Fungi incertae sedis</taxon>
        <taxon>Mucoromycota</taxon>
        <taxon>Glomeromycotina</taxon>
        <taxon>Glomeromycetes</taxon>
        <taxon>Diversisporales</taxon>
        <taxon>Gigasporaceae</taxon>
        <taxon>Gigaspora</taxon>
    </lineage>
</organism>
<name>A0A8H4ELA2_GIGMA</name>
<evidence type="ECO:0000313" key="1">
    <source>
        <dbReference type="EMBL" id="KAF0509732.1"/>
    </source>
</evidence>
<dbReference type="AlphaFoldDB" id="A0A8H4ELA2"/>
<dbReference type="OrthoDB" id="2312957at2759"/>
<dbReference type="EMBL" id="WTPW01000452">
    <property type="protein sequence ID" value="KAF0509732.1"/>
    <property type="molecule type" value="Genomic_DNA"/>
</dbReference>
<accession>A0A8H4ELA2</accession>
<reference evidence="1 2" key="1">
    <citation type="journal article" date="2019" name="Environ. Microbiol.">
        <title>At the nexus of three kingdoms: the genome of the mycorrhizal fungus Gigaspora margarita provides insights into plant, endobacterial and fungal interactions.</title>
        <authorList>
            <person name="Venice F."/>
            <person name="Ghignone S."/>
            <person name="Salvioli di Fossalunga A."/>
            <person name="Amselem J."/>
            <person name="Novero M."/>
            <person name="Xianan X."/>
            <person name="Sedzielewska Toro K."/>
            <person name="Morin E."/>
            <person name="Lipzen A."/>
            <person name="Grigoriev I.V."/>
            <person name="Henrissat B."/>
            <person name="Martin F.M."/>
            <person name="Bonfante P."/>
        </authorList>
    </citation>
    <scope>NUCLEOTIDE SEQUENCE [LARGE SCALE GENOMIC DNA]</scope>
    <source>
        <strain evidence="1 2">BEG34</strain>
    </source>
</reference>
<dbReference type="Proteomes" id="UP000439903">
    <property type="component" value="Unassembled WGS sequence"/>
</dbReference>
<protein>
    <submittedName>
        <fullName evidence="1">Uncharacterized protein</fullName>
    </submittedName>
</protein>
<gene>
    <name evidence="1" type="ORF">F8M41_018531</name>
</gene>
<evidence type="ECO:0000313" key="2">
    <source>
        <dbReference type="Proteomes" id="UP000439903"/>
    </source>
</evidence>
<comment type="caution">
    <text evidence="1">The sequence shown here is derived from an EMBL/GenBank/DDBJ whole genome shotgun (WGS) entry which is preliminary data.</text>
</comment>
<keyword evidence="2" id="KW-1185">Reference proteome</keyword>